<proteinExistence type="predicted"/>
<organism evidence="1 2">
    <name type="scientific">Paramarasmius palmivorus</name>
    <dbReference type="NCBI Taxonomy" id="297713"/>
    <lineage>
        <taxon>Eukaryota</taxon>
        <taxon>Fungi</taxon>
        <taxon>Dikarya</taxon>
        <taxon>Basidiomycota</taxon>
        <taxon>Agaricomycotina</taxon>
        <taxon>Agaricomycetes</taxon>
        <taxon>Agaricomycetidae</taxon>
        <taxon>Agaricales</taxon>
        <taxon>Marasmiineae</taxon>
        <taxon>Marasmiaceae</taxon>
        <taxon>Paramarasmius</taxon>
    </lineage>
</organism>
<dbReference type="AlphaFoldDB" id="A0AAW0BQ91"/>
<accession>A0AAW0BQ91</accession>
<name>A0AAW0BQ91_9AGAR</name>
<reference evidence="1 2" key="1">
    <citation type="submission" date="2024-01" db="EMBL/GenBank/DDBJ databases">
        <title>A draft genome for a cacao thread blight-causing isolate of Paramarasmius palmivorus.</title>
        <authorList>
            <person name="Baruah I.K."/>
            <person name="Bukari Y."/>
            <person name="Amoako-Attah I."/>
            <person name="Meinhardt L.W."/>
            <person name="Bailey B.A."/>
            <person name="Cohen S.P."/>
        </authorList>
    </citation>
    <scope>NUCLEOTIDE SEQUENCE [LARGE SCALE GENOMIC DNA]</scope>
    <source>
        <strain evidence="1 2">GH-12</strain>
    </source>
</reference>
<comment type="caution">
    <text evidence="1">The sequence shown here is derived from an EMBL/GenBank/DDBJ whole genome shotgun (WGS) entry which is preliminary data.</text>
</comment>
<dbReference type="EMBL" id="JAYKXP010000086">
    <property type="protein sequence ID" value="KAK7028917.1"/>
    <property type="molecule type" value="Genomic_DNA"/>
</dbReference>
<keyword evidence="2" id="KW-1185">Reference proteome</keyword>
<evidence type="ECO:0000313" key="2">
    <source>
        <dbReference type="Proteomes" id="UP001383192"/>
    </source>
</evidence>
<sequence>MFSPVPIKAKRFGTHRRNIEIFNDPDSIQFCSNLGSDSEAELNRTPPHVTFFTDPVNLELLLRFSHDHSLPDLRLEQDIKTVYSFAKCAESYGNEAAKQACTTALEFLGKRSARDSLFTLGWKSDNYQFNGIDEYARRSMSLSYEDAKHLIVSASDPVTHEKNPVVWKEYKHEWDRIVQRYTDVVQNLITDDNAPDVDVLQLIRRQLESEVTLTSESVTRTFDIIRSEVDLEAARTVLEGILEECPVWEQLVIKHKHLDDLS</sequence>
<evidence type="ECO:0008006" key="3">
    <source>
        <dbReference type="Google" id="ProtNLM"/>
    </source>
</evidence>
<protein>
    <recommendedName>
        <fullName evidence="3">BTB/POZ domain-containing protein</fullName>
    </recommendedName>
</protein>
<dbReference type="Proteomes" id="UP001383192">
    <property type="component" value="Unassembled WGS sequence"/>
</dbReference>
<gene>
    <name evidence="1" type="ORF">VNI00_014751</name>
</gene>
<evidence type="ECO:0000313" key="1">
    <source>
        <dbReference type="EMBL" id="KAK7028917.1"/>
    </source>
</evidence>